<feature type="region of interest" description="Disordered" evidence="1">
    <location>
        <begin position="962"/>
        <end position="1000"/>
    </location>
</feature>
<feature type="compositionally biased region" description="Polar residues" evidence="1">
    <location>
        <begin position="483"/>
        <end position="495"/>
    </location>
</feature>
<feature type="compositionally biased region" description="Low complexity" evidence="1">
    <location>
        <begin position="807"/>
        <end position="821"/>
    </location>
</feature>
<keyword evidence="3" id="KW-1185">Reference proteome</keyword>
<name>A0AAD4Q4V6_9EURO</name>
<evidence type="ECO:0000256" key="1">
    <source>
        <dbReference type="SAM" id="MobiDB-lite"/>
    </source>
</evidence>
<evidence type="ECO:0000313" key="2">
    <source>
        <dbReference type="EMBL" id="KAH8703519.1"/>
    </source>
</evidence>
<feature type="region of interest" description="Disordered" evidence="1">
    <location>
        <begin position="111"/>
        <end position="146"/>
    </location>
</feature>
<feature type="compositionally biased region" description="Acidic residues" evidence="1">
    <location>
        <begin position="272"/>
        <end position="282"/>
    </location>
</feature>
<dbReference type="GeneID" id="70245429"/>
<proteinExistence type="predicted"/>
<reference evidence="2" key="1">
    <citation type="submission" date="2021-12" db="EMBL/GenBank/DDBJ databases">
        <title>Convergent genome expansion in fungi linked to evolution of root-endophyte symbiosis.</title>
        <authorList>
            <consortium name="DOE Joint Genome Institute"/>
            <person name="Ke Y.-H."/>
            <person name="Bonito G."/>
            <person name="Liao H.-L."/>
            <person name="Looney B."/>
            <person name="Rojas-Flechas A."/>
            <person name="Nash J."/>
            <person name="Hameed K."/>
            <person name="Schadt C."/>
            <person name="Martin F."/>
            <person name="Crous P.W."/>
            <person name="Miettinen O."/>
            <person name="Magnuson J.K."/>
            <person name="Labbe J."/>
            <person name="Jacobson D."/>
            <person name="Doktycz M.J."/>
            <person name="Veneault-Fourrey C."/>
            <person name="Kuo A."/>
            <person name="Mondo S."/>
            <person name="Calhoun S."/>
            <person name="Riley R."/>
            <person name="Ohm R."/>
            <person name="LaButti K."/>
            <person name="Andreopoulos B."/>
            <person name="Pangilinan J."/>
            <person name="Nolan M."/>
            <person name="Tritt A."/>
            <person name="Clum A."/>
            <person name="Lipzen A."/>
            <person name="Daum C."/>
            <person name="Barry K."/>
            <person name="Grigoriev I.V."/>
            <person name="Vilgalys R."/>
        </authorList>
    </citation>
    <scope>NUCLEOTIDE SEQUENCE</scope>
    <source>
        <strain evidence="2">PMI_201</strain>
    </source>
</reference>
<gene>
    <name evidence="2" type="ORF">BGW36DRAFT_369464</name>
</gene>
<dbReference type="AlphaFoldDB" id="A0AAD4Q4V6"/>
<feature type="region of interest" description="Disordered" evidence="1">
    <location>
        <begin position="902"/>
        <end position="921"/>
    </location>
</feature>
<feature type="compositionally biased region" description="Polar residues" evidence="1">
    <location>
        <begin position="595"/>
        <end position="609"/>
    </location>
</feature>
<feature type="compositionally biased region" description="Polar residues" evidence="1">
    <location>
        <begin position="436"/>
        <end position="455"/>
    </location>
</feature>
<feature type="region of interest" description="Disordered" evidence="1">
    <location>
        <begin position="388"/>
        <end position="609"/>
    </location>
</feature>
<feature type="compositionally biased region" description="Polar residues" evidence="1">
    <location>
        <begin position="21"/>
        <end position="35"/>
    </location>
</feature>
<feature type="compositionally biased region" description="Polar residues" evidence="1">
    <location>
        <begin position="822"/>
        <end position="831"/>
    </location>
</feature>
<feature type="compositionally biased region" description="Basic and acidic residues" evidence="1">
    <location>
        <begin position="835"/>
        <end position="848"/>
    </location>
</feature>
<feature type="compositionally biased region" description="Basic and acidic residues" evidence="1">
    <location>
        <begin position="283"/>
        <end position="298"/>
    </location>
</feature>
<feature type="compositionally biased region" description="Low complexity" evidence="1">
    <location>
        <begin position="501"/>
        <end position="513"/>
    </location>
</feature>
<dbReference type="RefSeq" id="XP_046076537.1">
    <property type="nucleotide sequence ID" value="XM_046215142.1"/>
</dbReference>
<feature type="region of interest" description="Disordered" evidence="1">
    <location>
        <begin position="1"/>
        <end position="53"/>
    </location>
</feature>
<feature type="compositionally biased region" description="Low complexity" evidence="1">
    <location>
        <begin position="301"/>
        <end position="317"/>
    </location>
</feature>
<comment type="caution">
    <text evidence="2">The sequence shown here is derived from an EMBL/GenBank/DDBJ whole genome shotgun (WGS) entry which is preliminary data.</text>
</comment>
<dbReference type="Proteomes" id="UP001201262">
    <property type="component" value="Unassembled WGS sequence"/>
</dbReference>
<feature type="region of interest" description="Disordered" evidence="1">
    <location>
        <begin position="625"/>
        <end position="859"/>
    </location>
</feature>
<dbReference type="EMBL" id="JAJTJA010000002">
    <property type="protein sequence ID" value="KAH8703519.1"/>
    <property type="molecule type" value="Genomic_DNA"/>
</dbReference>
<feature type="compositionally biased region" description="Pro residues" evidence="1">
    <location>
        <begin position="746"/>
        <end position="761"/>
    </location>
</feature>
<feature type="compositionally biased region" description="Basic and acidic residues" evidence="1">
    <location>
        <begin position="424"/>
        <end position="435"/>
    </location>
</feature>
<protein>
    <submittedName>
        <fullName evidence="2">Uncharacterized protein</fullName>
    </submittedName>
</protein>
<evidence type="ECO:0000313" key="3">
    <source>
        <dbReference type="Proteomes" id="UP001201262"/>
    </source>
</evidence>
<feature type="compositionally biased region" description="Low complexity" evidence="1">
    <location>
        <begin position="718"/>
        <end position="737"/>
    </location>
</feature>
<feature type="compositionally biased region" description="Low complexity" evidence="1">
    <location>
        <begin position="227"/>
        <end position="236"/>
    </location>
</feature>
<feature type="region of interest" description="Disordered" evidence="1">
    <location>
        <begin position="198"/>
        <end position="346"/>
    </location>
</feature>
<accession>A0AAD4Q4V6</accession>
<sequence length="1051" mass="115012">MMQFEVAAVDPADSGDLHSPPSHSSGRQVSYSTVNDKGKEVENLPRNGNALQSNGFVASRSFQPSTMVKPEPLNRQLSGPDTNIGTSLSAVSSLSNDDNYKLSLDISEPLSKRPSSLVPREISIGSPGGTKQTNFQSTARGSSLEVPRKLAVVSSTLPAPNPPGNNQHSSPRIHHISRFYQSKDSTNEPNLNFAFEKTIPVDNSARSPVSPPLPETENAPTSDSNRRFSSSSQVSDISEDDMDRIREKFDEDGLYTKFRDPSPTGSKVSALSEDEDDDVDAALEEKLAEVGYHEDPQKDLPTQPARRAQAPRRQSQPISVVRISRFPQDRRISQSAESNKRLSRHSRFSFESDRHAIAEAMLVTGYRKPILIDSSQEQEVSTQIPVTLGEEAPDEPPPPFENPAAPYSADNKEVNENETTPTYDPRRDSQADTRRPSASTTLPQYQPIESLSPNHEPTWRKSQLPEPQTHRDSHRSSVSSLSNTVANTQGPRTTISPEPQPSQSSNQVSFNSNIQKSKAKDAINAVSRLGKSRWTDGRLAAGAHSRPLSGDSGPPTGSSNFFGPGRREEDSLGSGDSMAVQAALSRHDLRMDPSPLNQESETASATSGKSFKLSVPFKNRIKFVGKRARGSSIDAPSVDSNAESKMSLDMSKDSEKNPEAKRGAFSKITGMFNRSSLGQPVEGKHRVSQDAPSVNSQHRENQRAAHRANTWTVPAPHQYAQQQPSSYPSSQQQPQPATLTSHNKGLPPPPSGYYAPQPSPPTESLHGHSSQGYSYHPDNIGTYRPYPENHYPIKSPHSVYSPEQRNSGSSHSYSVGSPMSGIPSTPWQKPSSPEPLERGRSRAQDLRLRSRSPVSQTVSRRTVDRFDGNVNYSDPIYNLGKFNAVTETSRIGDQSTPFPITLPEGMEKDPLSPRNSIQPEPMAYNRKTSNAGLGLLQSRTTVHSIAAATAVANVAREAVSNNPPALSIPEESKPTFLSNSHSEASRYHPTDGQAPESTPYYDDRSVIAKNSVPVELPVPRDDDSEEIVMSSTAYPGQEWQPSGYENWMMPY</sequence>
<feature type="compositionally biased region" description="Basic and acidic residues" evidence="1">
    <location>
        <begin position="650"/>
        <end position="662"/>
    </location>
</feature>
<organism evidence="2 3">
    <name type="scientific">Talaromyces proteolyticus</name>
    <dbReference type="NCBI Taxonomy" id="1131652"/>
    <lineage>
        <taxon>Eukaryota</taxon>
        <taxon>Fungi</taxon>
        <taxon>Dikarya</taxon>
        <taxon>Ascomycota</taxon>
        <taxon>Pezizomycotina</taxon>
        <taxon>Eurotiomycetes</taxon>
        <taxon>Eurotiomycetidae</taxon>
        <taxon>Eurotiales</taxon>
        <taxon>Trichocomaceae</taxon>
        <taxon>Talaromyces</taxon>
        <taxon>Talaromyces sect. Bacilispori</taxon>
    </lineage>
</organism>
<feature type="compositionally biased region" description="Polar residues" evidence="1">
    <location>
        <begin position="129"/>
        <end position="141"/>
    </location>
</feature>